<keyword evidence="7" id="KW-0732">Signal</keyword>
<evidence type="ECO:0000256" key="4">
    <source>
        <dbReference type="ARBA" id="ARBA00022825"/>
    </source>
</evidence>
<dbReference type="PANTHER" id="PTHR43806:SF66">
    <property type="entry name" value="SERIN ENDOPEPTIDASE"/>
    <property type="match status" value="1"/>
</dbReference>
<dbReference type="GO" id="GO:0005615">
    <property type="term" value="C:extracellular space"/>
    <property type="evidence" value="ECO:0007669"/>
    <property type="project" value="TreeGrafter"/>
</dbReference>
<evidence type="ECO:0008006" key="10">
    <source>
        <dbReference type="Google" id="ProtNLM"/>
    </source>
</evidence>
<dbReference type="PRINTS" id="PR00723">
    <property type="entry name" value="SUBTILISIN"/>
</dbReference>
<evidence type="ECO:0000256" key="6">
    <source>
        <dbReference type="SAM" id="MobiDB-lite"/>
    </source>
</evidence>
<dbReference type="GeneID" id="77726693"/>
<comment type="similarity">
    <text evidence="1 5">Belongs to the peptidase S8 family.</text>
</comment>
<dbReference type="PROSITE" id="PS00136">
    <property type="entry name" value="SUBTILASE_ASP"/>
    <property type="match status" value="1"/>
</dbReference>
<keyword evidence="2" id="KW-0645">Protease</keyword>
<feature type="region of interest" description="Disordered" evidence="6">
    <location>
        <begin position="136"/>
        <end position="157"/>
    </location>
</feature>
<dbReference type="PROSITE" id="PS51892">
    <property type="entry name" value="SUBTILASE"/>
    <property type="match status" value="1"/>
</dbReference>
<comment type="caution">
    <text evidence="8">The sequence shown here is derived from an EMBL/GenBank/DDBJ whole genome shotgun (WGS) entry which is preliminary data.</text>
</comment>
<keyword evidence="3" id="KW-0378">Hydrolase</keyword>
<feature type="signal peptide" evidence="7">
    <location>
        <begin position="1"/>
        <end position="20"/>
    </location>
</feature>
<protein>
    <recommendedName>
        <fullName evidence="10">Peptidase S8/S53 domain-containing protein</fullName>
    </recommendedName>
</protein>
<evidence type="ECO:0000256" key="7">
    <source>
        <dbReference type="SAM" id="SignalP"/>
    </source>
</evidence>
<sequence>MISLPQALCAILSLAISARAAGAGGAVIAVRPESDELIAPNRYIVEFDTSVHLQQAGLAKRDHDPHERFYQHLKERDVAFDIHAEYKSKGTFVGASVQVASAGDLDKLSSAEGVLNIYTVSRVDLPSPKILDISSSSNPVPVSAKNSSASLHSRSTDSGHYSTYSQLPMIQADLVHRNKNTGSGINIAIIDTGIDYNHPSFGSCFRTPGCKVQKGYDFVGDAFTGSNTAVPDDDPYSTCNFHGTA</sequence>
<dbReference type="InterPro" id="IPR036852">
    <property type="entry name" value="Peptidase_S8/S53_dom_sf"/>
</dbReference>
<reference evidence="8" key="1">
    <citation type="journal article" date="2022" name="G3 (Bethesda)">
        <title>High quality genome of the basidiomycete yeast Dioszegia hungarica PDD-24b-2 isolated from cloud water.</title>
        <authorList>
            <person name="Jarrige D."/>
            <person name="Haridas S."/>
            <person name="Bleykasten-Grosshans C."/>
            <person name="Joly M."/>
            <person name="Nadalig T."/>
            <person name="Sancelme M."/>
            <person name="Vuilleumier S."/>
            <person name="Grigoriev I.V."/>
            <person name="Amato P."/>
            <person name="Bringel F."/>
        </authorList>
    </citation>
    <scope>NUCLEOTIDE SEQUENCE</scope>
    <source>
        <strain evidence="8">PDD-24b-2</strain>
    </source>
</reference>
<proteinExistence type="inferred from homology"/>
<evidence type="ECO:0000313" key="9">
    <source>
        <dbReference type="Proteomes" id="UP001164286"/>
    </source>
</evidence>
<keyword evidence="4" id="KW-0720">Serine protease</keyword>
<evidence type="ECO:0000256" key="1">
    <source>
        <dbReference type="ARBA" id="ARBA00011073"/>
    </source>
</evidence>
<dbReference type="SUPFAM" id="SSF52743">
    <property type="entry name" value="Subtilisin-like"/>
    <property type="match status" value="1"/>
</dbReference>
<dbReference type="Proteomes" id="UP001164286">
    <property type="component" value="Unassembled WGS sequence"/>
</dbReference>
<dbReference type="AlphaFoldDB" id="A0AA38H5W6"/>
<dbReference type="PANTHER" id="PTHR43806">
    <property type="entry name" value="PEPTIDASE S8"/>
    <property type="match status" value="1"/>
</dbReference>
<evidence type="ECO:0000256" key="2">
    <source>
        <dbReference type="ARBA" id="ARBA00022670"/>
    </source>
</evidence>
<dbReference type="RefSeq" id="XP_052944119.1">
    <property type="nucleotide sequence ID" value="XM_053087488.1"/>
</dbReference>
<dbReference type="InterPro" id="IPR015500">
    <property type="entry name" value="Peptidase_S8_subtilisin-rel"/>
</dbReference>
<gene>
    <name evidence="8" type="ORF">MKK02DRAFT_28101</name>
</gene>
<name>A0AA38H5W6_9TREE</name>
<keyword evidence="9" id="KW-1185">Reference proteome</keyword>
<evidence type="ECO:0000256" key="5">
    <source>
        <dbReference type="PROSITE-ProRule" id="PRU01240"/>
    </source>
</evidence>
<dbReference type="InterPro" id="IPR050131">
    <property type="entry name" value="Peptidase_S8_subtilisin-like"/>
</dbReference>
<comment type="caution">
    <text evidence="5">Lacks conserved residue(s) required for the propagation of feature annotation.</text>
</comment>
<dbReference type="GO" id="GO:0004252">
    <property type="term" value="F:serine-type endopeptidase activity"/>
    <property type="evidence" value="ECO:0007669"/>
    <property type="project" value="InterPro"/>
</dbReference>
<evidence type="ECO:0000313" key="8">
    <source>
        <dbReference type="EMBL" id="KAI9634342.1"/>
    </source>
</evidence>
<dbReference type="InterPro" id="IPR023827">
    <property type="entry name" value="Peptidase_S8_Asp-AS"/>
</dbReference>
<dbReference type="EMBL" id="JAKWFO010000007">
    <property type="protein sequence ID" value="KAI9634342.1"/>
    <property type="molecule type" value="Genomic_DNA"/>
</dbReference>
<feature type="non-terminal residue" evidence="8">
    <location>
        <position position="1"/>
    </location>
</feature>
<dbReference type="Gene3D" id="3.40.50.200">
    <property type="entry name" value="Peptidase S8/S53 domain"/>
    <property type="match status" value="1"/>
</dbReference>
<accession>A0AA38H5W6</accession>
<evidence type="ECO:0000256" key="3">
    <source>
        <dbReference type="ARBA" id="ARBA00022801"/>
    </source>
</evidence>
<feature type="chain" id="PRO_5041336092" description="Peptidase S8/S53 domain-containing protein" evidence="7">
    <location>
        <begin position="21"/>
        <end position="245"/>
    </location>
</feature>
<organism evidence="8 9">
    <name type="scientific">Dioszegia hungarica</name>
    <dbReference type="NCBI Taxonomy" id="4972"/>
    <lineage>
        <taxon>Eukaryota</taxon>
        <taxon>Fungi</taxon>
        <taxon>Dikarya</taxon>
        <taxon>Basidiomycota</taxon>
        <taxon>Agaricomycotina</taxon>
        <taxon>Tremellomycetes</taxon>
        <taxon>Tremellales</taxon>
        <taxon>Bulleribasidiaceae</taxon>
        <taxon>Dioszegia</taxon>
    </lineage>
</organism>
<dbReference type="GO" id="GO:0006508">
    <property type="term" value="P:proteolysis"/>
    <property type="evidence" value="ECO:0007669"/>
    <property type="project" value="UniProtKB-KW"/>
</dbReference>